<dbReference type="STRING" id="187330.AMS58_01215"/>
<evidence type="ECO:0000313" key="3">
    <source>
        <dbReference type="Proteomes" id="UP000037848"/>
    </source>
</evidence>
<comment type="caution">
    <text evidence="2">The sequence shown here is derived from an EMBL/GenBank/DDBJ whole genome shotgun (WGS) entry which is preliminary data.</text>
</comment>
<dbReference type="AlphaFoldDB" id="A0A0N1EHM1"/>
<reference evidence="2 3" key="1">
    <citation type="submission" date="2015-08" db="EMBL/GenBank/DDBJ databases">
        <title>Draft Genome Sequence of Pseudoalteromonas porphyrae UCD-SED14.</title>
        <authorList>
            <person name="Coil D.A."/>
            <person name="Jospin G."/>
            <person name="Lee R.D."/>
            <person name="Eisen J.A."/>
        </authorList>
    </citation>
    <scope>NUCLEOTIDE SEQUENCE [LARGE SCALE GENOMIC DNA]</scope>
    <source>
        <strain evidence="2 3">UCD-SED14</strain>
    </source>
</reference>
<name>A0A0N1EHM1_9GAMM</name>
<dbReference type="EMBL" id="LHPH01000016">
    <property type="protein sequence ID" value="KPH61775.1"/>
    <property type="molecule type" value="Genomic_DNA"/>
</dbReference>
<organism evidence="2 3">
    <name type="scientific">Pseudoalteromonas porphyrae</name>
    <dbReference type="NCBI Taxonomy" id="187330"/>
    <lineage>
        <taxon>Bacteria</taxon>
        <taxon>Pseudomonadati</taxon>
        <taxon>Pseudomonadota</taxon>
        <taxon>Gammaproteobacteria</taxon>
        <taxon>Alteromonadales</taxon>
        <taxon>Pseudoalteromonadaceae</taxon>
        <taxon>Pseudoalteromonas</taxon>
    </lineage>
</organism>
<feature type="chain" id="PRO_5005870288" evidence="1">
    <location>
        <begin position="21"/>
        <end position="112"/>
    </location>
</feature>
<accession>A0A0N1EHM1</accession>
<dbReference type="PATRIC" id="fig|187330.3.peg.1242"/>
<protein>
    <submittedName>
        <fullName evidence="2">Uncharacterized protein</fullName>
    </submittedName>
</protein>
<keyword evidence="3" id="KW-1185">Reference proteome</keyword>
<dbReference type="Proteomes" id="UP000037848">
    <property type="component" value="Unassembled WGS sequence"/>
</dbReference>
<proteinExistence type="predicted"/>
<feature type="signal peptide" evidence="1">
    <location>
        <begin position="1"/>
        <end position="20"/>
    </location>
</feature>
<evidence type="ECO:0000313" key="2">
    <source>
        <dbReference type="EMBL" id="KPH61775.1"/>
    </source>
</evidence>
<gene>
    <name evidence="2" type="ORF">ADS77_14085</name>
</gene>
<sequence length="112" mass="12354">MTKIITPLLLAISLSSFTCAANLESVPLPADFKLSLTVADDYPLVQTGYVAQSVSEVSAFYQKTLGNPDLIKGDSLRRTLFYTLESKKIRISLYTQTTQNYVTEVAIMVSKP</sequence>
<dbReference type="RefSeq" id="WP_054203200.1">
    <property type="nucleotide sequence ID" value="NZ_LHPH01000016.1"/>
</dbReference>
<keyword evidence="1" id="KW-0732">Signal</keyword>
<dbReference type="OrthoDB" id="6293908at2"/>
<evidence type="ECO:0000256" key="1">
    <source>
        <dbReference type="SAM" id="SignalP"/>
    </source>
</evidence>